<dbReference type="OrthoDB" id="5343663at2"/>
<protein>
    <submittedName>
        <fullName evidence="1">Phenol hydroxylase</fullName>
    </submittedName>
</protein>
<dbReference type="Pfam" id="PF04663">
    <property type="entry name" value="Phenol_monoox"/>
    <property type="match status" value="1"/>
</dbReference>
<evidence type="ECO:0000313" key="2">
    <source>
        <dbReference type="Proteomes" id="UP000267535"/>
    </source>
</evidence>
<dbReference type="GO" id="GO:0018662">
    <property type="term" value="F:phenol 2-monooxygenase activity"/>
    <property type="evidence" value="ECO:0007669"/>
    <property type="project" value="InterPro"/>
</dbReference>
<organism evidence="1 2">
    <name type="scientific">Amphritea balenae</name>
    <dbReference type="NCBI Taxonomy" id="452629"/>
    <lineage>
        <taxon>Bacteria</taxon>
        <taxon>Pseudomonadati</taxon>
        <taxon>Pseudomonadota</taxon>
        <taxon>Gammaproteobacteria</taxon>
        <taxon>Oceanospirillales</taxon>
        <taxon>Oceanospirillaceae</taxon>
        <taxon>Amphritea</taxon>
    </lineage>
</organism>
<dbReference type="InterPro" id="IPR043010">
    <property type="entry name" value="Phenol_hydroxylase_sf"/>
</dbReference>
<evidence type="ECO:0000313" key="1">
    <source>
        <dbReference type="EMBL" id="RRD00102.1"/>
    </source>
</evidence>
<name>A0A3P1SSE4_9GAMM</name>
<dbReference type="RefSeq" id="WP_124925572.1">
    <property type="nucleotide sequence ID" value="NZ_BMOH01000005.1"/>
</dbReference>
<dbReference type="Proteomes" id="UP000267535">
    <property type="component" value="Unassembled WGS sequence"/>
</dbReference>
<sequence length="120" mass="13662">MPVFSLKPGYKGERMDRVENFGGNQIVYFGWDEHRMFCAAKAFPLPPSMPFAAVMEQIIPEAFGQHPEFSQINWETAEWLLDNEPFKPQLDVSLESQGVGHKSLIRFKTPELQGYNNAGV</sequence>
<keyword evidence="2" id="KW-1185">Reference proteome</keyword>
<reference evidence="1 2" key="1">
    <citation type="submission" date="2018-11" db="EMBL/GenBank/DDBJ databases">
        <title>The draft genome sequence of Amphritea balenae JAMM 1525T.</title>
        <authorList>
            <person name="Fang Z."/>
            <person name="Zhang Y."/>
            <person name="Han X."/>
        </authorList>
    </citation>
    <scope>NUCLEOTIDE SEQUENCE [LARGE SCALE GENOMIC DNA]</scope>
    <source>
        <strain evidence="1 2">JAMM 1525</strain>
    </source>
</reference>
<dbReference type="EMBL" id="RQXV01000003">
    <property type="protein sequence ID" value="RRD00102.1"/>
    <property type="molecule type" value="Genomic_DNA"/>
</dbReference>
<dbReference type="InterPro" id="IPR006756">
    <property type="entry name" value="Phenol_hydroxylase"/>
</dbReference>
<comment type="caution">
    <text evidence="1">The sequence shown here is derived from an EMBL/GenBank/DDBJ whole genome shotgun (WGS) entry which is preliminary data.</text>
</comment>
<dbReference type="Gene3D" id="3.10.20.560">
    <property type="entry name" value="Phenol hydroxylase"/>
    <property type="match status" value="1"/>
</dbReference>
<gene>
    <name evidence="1" type="ORF">EHS89_07795</name>
</gene>
<dbReference type="AlphaFoldDB" id="A0A3P1SSE4"/>
<accession>A0A3P1SSE4</accession>
<proteinExistence type="predicted"/>